<dbReference type="PANTHER" id="PTHR10322">
    <property type="entry name" value="DNA POLYMERASE CATALYTIC SUBUNIT"/>
    <property type="match status" value="1"/>
</dbReference>
<proteinExistence type="predicted"/>
<evidence type="ECO:0000313" key="2">
    <source>
        <dbReference type="EMBL" id="GAG37694.1"/>
    </source>
</evidence>
<dbReference type="EMBL" id="BARS01049876">
    <property type="protein sequence ID" value="GAG37694.1"/>
    <property type="molecule type" value="Genomic_DNA"/>
</dbReference>
<dbReference type="PANTHER" id="PTHR10322:SF23">
    <property type="entry name" value="DNA POLYMERASE DELTA CATALYTIC SUBUNIT"/>
    <property type="match status" value="1"/>
</dbReference>
<dbReference type="SUPFAM" id="SSF53098">
    <property type="entry name" value="Ribonuclease H-like"/>
    <property type="match status" value="1"/>
</dbReference>
<dbReference type="InterPro" id="IPR012337">
    <property type="entry name" value="RNaseH-like_sf"/>
</dbReference>
<dbReference type="GO" id="GO:0003887">
    <property type="term" value="F:DNA-directed DNA polymerase activity"/>
    <property type="evidence" value="ECO:0007669"/>
    <property type="project" value="TreeGrafter"/>
</dbReference>
<dbReference type="AlphaFoldDB" id="X0X384"/>
<comment type="caution">
    <text evidence="2">The sequence shown here is derived from an EMBL/GenBank/DDBJ whole genome shotgun (WGS) entry which is preliminary data.</text>
</comment>
<organism evidence="2">
    <name type="scientific">marine sediment metagenome</name>
    <dbReference type="NCBI Taxonomy" id="412755"/>
    <lineage>
        <taxon>unclassified sequences</taxon>
        <taxon>metagenomes</taxon>
        <taxon>ecological metagenomes</taxon>
    </lineage>
</organism>
<gene>
    <name evidence="2" type="ORF">S01H1_74538</name>
</gene>
<reference evidence="2" key="1">
    <citation type="journal article" date="2014" name="Front. Microbiol.">
        <title>High frequency of phylogenetically diverse reductive dehalogenase-homologous genes in deep subseafloor sedimentary metagenomes.</title>
        <authorList>
            <person name="Kawai M."/>
            <person name="Futagami T."/>
            <person name="Toyoda A."/>
            <person name="Takaki Y."/>
            <person name="Nishi S."/>
            <person name="Hori S."/>
            <person name="Arai W."/>
            <person name="Tsubouchi T."/>
            <person name="Morono Y."/>
            <person name="Uchiyama I."/>
            <person name="Ito T."/>
            <person name="Fujiyama A."/>
            <person name="Inagaki F."/>
            <person name="Takami H."/>
        </authorList>
    </citation>
    <scope>NUCLEOTIDE SEQUENCE</scope>
    <source>
        <strain evidence="2">Expedition CK06-06</strain>
    </source>
</reference>
<dbReference type="InterPro" id="IPR036397">
    <property type="entry name" value="RNaseH_sf"/>
</dbReference>
<name>X0X384_9ZZZZ</name>
<dbReference type="InterPro" id="IPR006133">
    <property type="entry name" value="DNA-dir_DNA_pol_B_exonuc"/>
</dbReference>
<dbReference type="GO" id="GO:0003676">
    <property type="term" value="F:nucleic acid binding"/>
    <property type="evidence" value="ECO:0007669"/>
    <property type="project" value="InterPro"/>
</dbReference>
<feature type="non-terminal residue" evidence="2">
    <location>
        <position position="1"/>
    </location>
</feature>
<accession>X0X384</accession>
<evidence type="ECO:0000259" key="1">
    <source>
        <dbReference type="Pfam" id="PF03104"/>
    </source>
</evidence>
<dbReference type="Pfam" id="PF03104">
    <property type="entry name" value="DNA_pol_B_exo1"/>
    <property type="match status" value="1"/>
</dbReference>
<sequence>PYFYVDDLNGKYKSIYNEPLKKIYTTASGDVIEERKKYGRSFESNIRFVQRYLIDRVPVPFPKRNLRLCFIDIETDDSLNTNLTPKPLTCVSFYDSYSKKYAVFVWQDGLNGIIEKSEEINIYKFDNELHMISNILKFIQAIDPDLLIGFNTDFDLGYLINRAKRLQLYPNIISPMNYTKIDRWGVKVYGRVVFDMKKGYRTNFNDKNLGIYNLDNIAKHVLGRGKKEIGITPGEL</sequence>
<dbReference type="Gene3D" id="3.30.420.10">
    <property type="entry name" value="Ribonuclease H-like superfamily/Ribonuclease H"/>
    <property type="match status" value="1"/>
</dbReference>
<dbReference type="GO" id="GO:0006261">
    <property type="term" value="P:DNA-templated DNA replication"/>
    <property type="evidence" value="ECO:0007669"/>
    <property type="project" value="TreeGrafter"/>
</dbReference>
<protein>
    <recommendedName>
        <fullName evidence="1">DNA-directed DNA polymerase family B exonuclease domain-containing protein</fullName>
    </recommendedName>
</protein>
<feature type="domain" description="DNA-directed DNA polymerase family B exonuclease" evidence="1">
    <location>
        <begin position="115"/>
        <end position="215"/>
    </location>
</feature>
<dbReference type="InterPro" id="IPR050240">
    <property type="entry name" value="DNA_pol_type-B"/>
</dbReference>